<organism evidence="2 3">
    <name type="scientific">Candidatus Wallbacteria bacterium HGW-Wallbacteria-1</name>
    <dbReference type="NCBI Taxonomy" id="2013854"/>
    <lineage>
        <taxon>Bacteria</taxon>
        <taxon>Candidatus Walliibacteriota</taxon>
    </lineage>
</organism>
<accession>A0A2N1PQ65</accession>
<sequence>MSGMSEILAATIDGTLFVKVVGRGTMKESEPLYKVALDKLRSEARSVAFDLSECTYLDSTFLGVIAAISKKVYSLTRSFATLLKVSTAAAEHLRTTGMMRILDCGGEDMCQKPLPILSPVVREAGGNVGKSEMTVHVLMAHRNLMDLCDENQERFKNVVEMLTRSMEKRERGI</sequence>
<dbReference type="CDD" id="cd07043">
    <property type="entry name" value="STAS_anti-anti-sigma_factors"/>
    <property type="match status" value="1"/>
</dbReference>
<dbReference type="InterPro" id="IPR036513">
    <property type="entry name" value="STAS_dom_sf"/>
</dbReference>
<dbReference type="Gene3D" id="3.30.750.24">
    <property type="entry name" value="STAS domain"/>
    <property type="match status" value="1"/>
</dbReference>
<evidence type="ECO:0000313" key="3">
    <source>
        <dbReference type="Proteomes" id="UP000233256"/>
    </source>
</evidence>
<proteinExistence type="predicted"/>
<dbReference type="Proteomes" id="UP000233256">
    <property type="component" value="Unassembled WGS sequence"/>
</dbReference>
<dbReference type="EMBL" id="PGXC01000005">
    <property type="protein sequence ID" value="PKK90474.1"/>
    <property type="molecule type" value="Genomic_DNA"/>
</dbReference>
<comment type="caution">
    <text evidence="2">The sequence shown here is derived from an EMBL/GenBank/DDBJ whole genome shotgun (WGS) entry which is preliminary data.</text>
</comment>
<evidence type="ECO:0000313" key="2">
    <source>
        <dbReference type="EMBL" id="PKK90474.1"/>
    </source>
</evidence>
<dbReference type="InterPro" id="IPR002645">
    <property type="entry name" value="STAS_dom"/>
</dbReference>
<dbReference type="PROSITE" id="PS50801">
    <property type="entry name" value="STAS"/>
    <property type="match status" value="1"/>
</dbReference>
<feature type="domain" description="STAS" evidence="1">
    <location>
        <begin position="5"/>
        <end position="98"/>
    </location>
</feature>
<dbReference type="AlphaFoldDB" id="A0A2N1PQ65"/>
<reference evidence="2 3" key="1">
    <citation type="journal article" date="2017" name="ISME J.">
        <title>Potential for microbial H2 and metal transformations associated with novel bacteria and archaea in deep terrestrial subsurface sediments.</title>
        <authorList>
            <person name="Hernsdorf A.W."/>
            <person name="Amano Y."/>
            <person name="Miyakawa K."/>
            <person name="Ise K."/>
            <person name="Suzuki Y."/>
            <person name="Anantharaman K."/>
            <person name="Probst A."/>
            <person name="Burstein D."/>
            <person name="Thomas B.C."/>
            <person name="Banfield J.F."/>
        </authorList>
    </citation>
    <scope>NUCLEOTIDE SEQUENCE [LARGE SCALE GENOMIC DNA]</scope>
    <source>
        <strain evidence="2">HGW-Wallbacteria-1</strain>
    </source>
</reference>
<evidence type="ECO:0000259" key="1">
    <source>
        <dbReference type="PROSITE" id="PS50801"/>
    </source>
</evidence>
<protein>
    <recommendedName>
        <fullName evidence="1">STAS domain-containing protein</fullName>
    </recommendedName>
</protein>
<dbReference type="SUPFAM" id="SSF52091">
    <property type="entry name" value="SpoIIaa-like"/>
    <property type="match status" value="1"/>
</dbReference>
<gene>
    <name evidence="2" type="ORF">CVV64_08910</name>
</gene>
<name>A0A2N1PQ65_9BACT</name>